<dbReference type="Proteomes" id="UP000094469">
    <property type="component" value="Unassembled WGS sequence"/>
</dbReference>
<accession>A0A1E5H8H2</accession>
<dbReference type="RefSeq" id="WP_069641386.1">
    <property type="nucleotide sequence ID" value="NZ_JAFBEZ010000006.1"/>
</dbReference>
<dbReference type="InterPro" id="IPR014924">
    <property type="entry name" value="DUF1803"/>
</dbReference>
<dbReference type="STRING" id="1131292.BCR24_09135"/>
<gene>
    <name evidence="1" type="ORF">BCR24_09135</name>
</gene>
<comment type="caution">
    <text evidence="1">The sequence shown here is derived from an EMBL/GenBank/DDBJ whole genome shotgun (WGS) entry which is preliminary data.</text>
</comment>
<dbReference type="AlphaFoldDB" id="A0A1E5H8H2"/>
<keyword evidence="2" id="KW-1185">Reference proteome</keyword>
<organism evidence="1 2">
    <name type="scientific">Enterococcus ureilyticus</name>
    <dbReference type="NCBI Taxonomy" id="1131292"/>
    <lineage>
        <taxon>Bacteria</taxon>
        <taxon>Bacillati</taxon>
        <taxon>Bacillota</taxon>
        <taxon>Bacilli</taxon>
        <taxon>Lactobacillales</taxon>
        <taxon>Enterococcaceae</taxon>
        <taxon>Enterococcus</taxon>
    </lineage>
</organism>
<dbReference type="Pfam" id="PF08820">
    <property type="entry name" value="DUF1803"/>
    <property type="match status" value="1"/>
</dbReference>
<evidence type="ECO:0000313" key="2">
    <source>
        <dbReference type="Proteomes" id="UP000094469"/>
    </source>
</evidence>
<name>A0A1E5H8H2_9ENTE</name>
<evidence type="ECO:0008006" key="3">
    <source>
        <dbReference type="Google" id="ProtNLM"/>
    </source>
</evidence>
<evidence type="ECO:0000313" key="1">
    <source>
        <dbReference type="EMBL" id="OEG21232.1"/>
    </source>
</evidence>
<dbReference type="OrthoDB" id="2194666at2"/>
<dbReference type="EMBL" id="MIKC01000041">
    <property type="protein sequence ID" value="OEG21232.1"/>
    <property type="molecule type" value="Genomic_DNA"/>
</dbReference>
<protein>
    <recommendedName>
        <fullName evidence="3">DUF1803 domain-containing protein</fullName>
    </recommendedName>
</protein>
<reference evidence="2" key="1">
    <citation type="submission" date="2016-09" db="EMBL/GenBank/DDBJ databases">
        <authorList>
            <person name="Gulvik C.A."/>
        </authorList>
    </citation>
    <scope>NUCLEOTIDE SEQUENCE [LARGE SCALE GENOMIC DNA]</scope>
    <source>
        <strain evidence="2">LMG 26676</strain>
    </source>
</reference>
<sequence length="311" mass="37033">MTNTTYYFSAKKFDSKFDNIIFDPLFKKIVRYLFDHKDTEIILRQIKATIPTDDNIELYLDKLIKYGLVERKNRRYTLTFPIYSTEKNIQIPHSIINTLQILTNESSLQTNYFIFGQWLWRLFFEEEQKEYFFGVVSSSDNFPLFRKREAGNSALQFVSIYQDDLIPLDFANYFNILSKRQVLPEQFNQLQRLIGDVDINYFITQIQKVIRSVKRNPSRVRKQTIFEEALLTTEDLLRGADGQLSLTAVCLDTIEISRETQHTLDKLKVELNLLWGTIEDVNQREYYKMQCYSILFTTCFPDQKSIQYFKF</sequence>
<proteinExistence type="predicted"/>